<comment type="caution">
    <text evidence="2">The sequence shown here is derived from an EMBL/GenBank/DDBJ whole genome shotgun (WGS) entry which is preliminary data.</text>
</comment>
<dbReference type="SUPFAM" id="SSF48295">
    <property type="entry name" value="TrpR-like"/>
    <property type="match status" value="1"/>
</dbReference>
<name>X0S290_9ZZZZ</name>
<accession>X0S290</accession>
<dbReference type="GO" id="GO:0005524">
    <property type="term" value="F:ATP binding"/>
    <property type="evidence" value="ECO:0007669"/>
    <property type="project" value="InterPro"/>
</dbReference>
<dbReference type="InterPro" id="IPR010921">
    <property type="entry name" value="Trp_repressor/repl_initiator"/>
</dbReference>
<dbReference type="GO" id="GO:0006270">
    <property type="term" value="P:DNA replication initiation"/>
    <property type="evidence" value="ECO:0007669"/>
    <property type="project" value="InterPro"/>
</dbReference>
<feature type="domain" description="Chromosomal replication initiator DnaA C-terminal" evidence="1">
    <location>
        <begin position="37"/>
        <end position="105"/>
    </location>
</feature>
<organism evidence="2">
    <name type="scientific">marine sediment metagenome</name>
    <dbReference type="NCBI Taxonomy" id="412755"/>
    <lineage>
        <taxon>unclassified sequences</taxon>
        <taxon>metagenomes</taxon>
        <taxon>ecological metagenomes</taxon>
    </lineage>
</organism>
<dbReference type="GO" id="GO:0006275">
    <property type="term" value="P:regulation of DNA replication"/>
    <property type="evidence" value="ECO:0007669"/>
    <property type="project" value="InterPro"/>
</dbReference>
<evidence type="ECO:0000259" key="1">
    <source>
        <dbReference type="SMART" id="SM00760"/>
    </source>
</evidence>
<dbReference type="SMART" id="SM00760">
    <property type="entry name" value="Bac_DnaA_C"/>
    <property type="match status" value="1"/>
</dbReference>
<dbReference type="AlphaFoldDB" id="X0S290"/>
<dbReference type="InterPro" id="IPR013159">
    <property type="entry name" value="DnaA_C"/>
</dbReference>
<proteinExistence type="predicted"/>
<evidence type="ECO:0000313" key="2">
    <source>
        <dbReference type="EMBL" id="GAF69366.1"/>
    </source>
</evidence>
<dbReference type="GO" id="GO:0043565">
    <property type="term" value="F:sequence-specific DNA binding"/>
    <property type="evidence" value="ECO:0007669"/>
    <property type="project" value="InterPro"/>
</dbReference>
<gene>
    <name evidence="2" type="ORF">S01H1_04898</name>
</gene>
<dbReference type="Gene3D" id="1.10.1750.10">
    <property type="match status" value="1"/>
</dbReference>
<reference evidence="2" key="1">
    <citation type="journal article" date="2014" name="Front. Microbiol.">
        <title>High frequency of phylogenetically diverse reductive dehalogenase-homologous genes in deep subseafloor sedimentary metagenomes.</title>
        <authorList>
            <person name="Kawai M."/>
            <person name="Futagami T."/>
            <person name="Toyoda A."/>
            <person name="Takaki Y."/>
            <person name="Nishi S."/>
            <person name="Hori S."/>
            <person name="Arai W."/>
            <person name="Tsubouchi T."/>
            <person name="Morono Y."/>
            <person name="Uchiyama I."/>
            <person name="Ito T."/>
            <person name="Fujiyama A."/>
            <person name="Inagaki F."/>
            <person name="Takami H."/>
        </authorList>
    </citation>
    <scope>NUCLEOTIDE SEQUENCE</scope>
    <source>
        <strain evidence="2">Expedition CK06-06</strain>
    </source>
</reference>
<sequence>MKGDERILGDGDFVEKVLKGSEEKLERKYKFEAEGYDFDWVVRHVAQLLGMEPPDVLARGKYRQTVKARSLVCYWCHRELGMTTVELAKKLKLSQPTVSESVVRGQKIVAEEGLSLLEKMKL</sequence>
<protein>
    <recommendedName>
        <fullName evidence="1">Chromosomal replication initiator DnaA C-terminal domain-containing protein</fullName>
    </recommendedName>
</protein>
<dbReference type="EMBL" id="BARS01002561">
    <property type="protein sequence ID" value="GAF69366.1"/>
    <property type="molecule type" value="Genomic_DNA"/>
</dbReference>